<reference evidence="8 9" key="1">
    <citation type="submission" date="2021-01" db="EMBL/GenBank/DDBJ databases">
        <title>Actinoplanes sp. nov. LDG1-06 isolated from lichen.</title>
        <authorList>
            <person name="Saeng-In P."/>
            <person name="Phongsopitanun W."/>
            <person name="Kanchanasin P."/>
            <person name="Yuki M."/>
            <person name="Kudo T."/>
            <person name="Ohkuma M."/>
            <person name="Tanasupawat S."/>
        </authorList>
    </citation>
    <scope>NUCLEOTIDE SEQUENCE [LARGE SCALE GENOMIC DNA]</scope>
    <source>
        <strain evidence="8 9">LDG1-06</strain>
    </source>
</reference>
<evidence type="ECO:0000313" key="9">
    <source>
        <dbReference type="Proteomes" id="UP000632138"/>
    </source>
</evidence>
<gene>
    <name evidence="8" type="ORF">JIG36_35850</name>
</gene>
<evidence type="ECO:0000256" key="6">
    <source>
        <dbReference type="SAM" id="MobiDB-lite"/>
    </source>
</evidence>
<dbReference type="Gene3D" id="3.30.200.20">
    <property type="entry name" value="Phosphorylase Kinase, domain 1"/>
    <property type="match status" value="1"/>
</dbReference>
<dbReference type="SMART" id="SM00220">
    <property type="entry name" value="S_TKc"/>
    <property type="match status" value="1"/>
</dbReference>
<name>A0ABS2AM30_9ACTN</name>
<dbReference type="PANTHER" id="PTHR43289:SF34">
    <property type="entry name" value="SERINE_THREONINE-PROTEIN KINASE YBDM-RELATED"/>
    <property type="match status" value="1"/>
</dbReference>
<evidence type="ECO:0000256" key="4">
    <source>
        <dbReference type="ARBA" id="ARBA00022840"/>
    </source>
</evidence>
<dbReference type="GO" id="GO:0004674">
    <property type="term" value="F:protein serine/threonine kinase activity"/>
    <property type="evidence" value="ECO:0007669"/>
    <property type="project" value="UniProtKB-KW"/>
</dbReference>
<dbReference type="RefSeq" id="WP_203380863.1">
    <property type="nucleotide sequence ID" value="NZ_JAENHP010000016.1"/>
</dbReference>
<dbReference type="InterPro" id="IPR011009">
    <property type="entry name" value="Kinase-like_dom_sf"/>
</dbReference>
<comment type="caution">
    <text evidence="8">The sequence shown here is derived from an EMBL/GenBank/DDBJ whole genome shotgun (WGS) entry which is preliminary data.</text>
</comment>
<feature type="compositionally biased region" description="Low complexity" evidence="6">
    <location>
        <begin position="504"/>
        <end position="520"/>
    </location>
</feature>
<dbReference type="SUPFAM" id="SSF56112">
    <property type="entry name" value="Protein kinase-like (PK-like)"/>
    <property type="match status" value="1"/>
</dbReference>
<dbReference type="Pfam" id="PF00069">
    <property type="entry name" value="Pkinase"/>
    <property type="match status" value="1"/>
</dbReference>
<keyword evidence="9" id="KW-1185">Reference proteome</keyword>
<keyword evidence="8" id="KW-0723">Serine/threonine-protein kinase</keyword>
<keyword evidence="4 5" id="KW-0067">ATP-binding</keyword>
<dbReference type="InterPro" id="IPR000719">
    <property type="entry name" value="Prot_kinase_dom"/>
</dbReference>
<accession>A0ABS2AM30</accession>
<dbReference type="EMBL" id="JAENHP010000016">
    <property type="protein sequence ID" value="MBM2620889.1"/>
    <property type="molecule type" value="Genomic_DNA"/>
</dbReference>
<proteinExistence type="predicted"/>
<dbReference type="PROSITE" id="PS50011">
    <property type="entry name" value="PROTEIN_KINASE_DOM"/>
    <property type="match status" value="1"/>
</dbReference>
<evidence type="ECO:0000313" key="8">
    <source>
        <dbReference type="EMBL" id="MBM2620889.1"/>
    </source>
</evidence>
<evidence type="ECO:0000259" key="7">
    <source>
        <dbReference type="PROSITE" id="PS50011"/>
    </source>
</evidence>
<protein>
    <submittedName>
        <fullName evidence="8">Serine/threonine protein kinase</fullName>
    </submittedName>
</protein>
<evidence type="ECO:0000256" key="1">
    <source>
        <dbReference type="ARBA" id="ARBA00022679"/>
    </source>
</evidence>
<dbReference type="CDD" id="cd14014">
    <property type="entry name" value="STKc_PknB_like"/>
    <property type="match status" value="1"/>
</dbReference>
<dbReference type="InterPro" id="IPR008271">
    <property type="entry name" value="Ser/Thr_kinase_AS"/>
</dbReference>
<dbReference type="InterPro" id="IPR017441">
    <property type="entry name" value="Protein_kinase_ATP_BS"/>
</dbReference>
<dbReference type="PANTHER" id="PTHR43289">
    <property type="entry name" value="MITOGEN-ACTIVATED PROTEIN KINASE KINASE KINASE 20-RELATED"/>
    <property type="match status" value="1"/>
</dbReference>
<evidence type="ECO:0000256" key="2">
    <source>
        <dbReference type="ARBA" id="ARBA00022741"/>
    </source>
</evidence>
<sequence length="688" mass="72006">MSMPLRPGDPTRLGPYGLIARLGQGGMGSVFLGRAPDDRLVAVKVVRPEFADDPEFRGRFRSEVSRARQVPPFSTAAVLDAAPDHDPPYLVVEYVDGPSLTALVREQGPLTGAALQSVAVGVATALTAIHGAGVIHRDLKPGNVLFALGGIKVIDFGIARAFEATSRHTSTDQMVGTVAYMAPERLDPAFGAEVTTAVDVFAWGAVVTYAATGHTPFTGESPTVTAMRILTQPPDTSGVPEPLRSVVERTLVKYPEQRPSARELLDLLLATQSGAVRPVAVPAPPDDVVVDAPTSVPAPHRRPGHLVRRWAVAGAALVVLAVAGLVGGHMLNANRTTGATATPPPSAQAPVDPLTAILAGDRRFSLQLGDSRRFFMLEDGNAELDLSDGTGSRSQFVLKPVGVDYMIQSLTNEGYASAPICLGVKIDPEEPGTAPLVATACTPTKATLFSLGEAGRDADGRPAYTIGNAYGFLLWDAEAKRSDVDEVGEARYADKYTFVDRGEPPAAAATSAPGSPEPAAVTKPPASSTSGPKLVDADVSMLKNYAIDLGKPVVITLTGDSGGDYHLRSHPDGSVDLTGTGVTESTRMTIKPAQVRKRSEANQNQVQIVATPKVPAAGAPACLTDVRETVLRMEPCRAGEATQAWKLTPAGDSGLFEIKGAHTALRSETGSLLKEGGWSAFQTIAVAP</sequence>
<feature type="binding site" evidence="5">
    <location>
        <position position="44"/>
    </location>
    <ligand>
        <name>ATP</name>
        <dbReference type="ChEBI" id="CHEBI:30616"/>
    </ligand>
</feature>
<feature type="region of interest" description="Disordered" evidence="6">
    <location>
        <begin position="504"/>
        <end position="532"/>
    </location>
</feature>
<keyword evidence="2 5" id="KW-0547">Nucleotide-binding</keyword>
<dbReference type="Proteomes" id="UP000632138">
    <property type="component" value="Unassembled WGS sequence"/>
</dbReference>
<dbReference type="PROSITE" id="PS00108">
    <property type="entry name" value="PROTEIN_KINASE_ST"/>
    <property type="match status" value="1"/>
</dbReference>
<evidence type="ECO:0000256" key="3">
    <source>
        <dbReference type="ARBA" id="ARBA00022777"/>
    </source>
</evidence>
<keyword evidence="1" id="KW-0808">Transferase</keyword>
<keyword evidence="3 8" id="KW-0418">Kinase</keyword>
<dbReference type="PROSITE" id="PS00107">
    <property type="entry name" value="PROTEIN_KINASE_ATP"/>
    <property type="match status" value="1"/>
</dbReference>
<feature type="domain" description="Protein kinase" evidence="7">
    <location>
        <begin position="16"/>
        <end position="269"/>
    </location>
</feature>
<organism evidence="8 9">
    <name type="scientific">Paractinoplanes ovalisporus</name>
    <dbReference type="NCBI Taxonomy" id="2810368"/>
    <lineage>
        <taxon>Bacteria</taxon>
        <taxon>Bacillati</taxon>
        <taxon>Actinomycetota</taxon>
        <taxon>Actinomycetes</taxon>
        <taxon>Micromonosporales</taxon>
        <taxon>Micromonosporaceae</taxon>
        <taxon>Paractinoplanes</taxon>
    </lineage>
</organism>
<evidence type="ECO:0000256" key="5">
    <source>
        <dbReference type="PROSITE-ProRule" id="PRU10141"/>
    </source>
</evidence>
<dbReference type="Gene3D" id="1.10.510.10">
    <property type="entry name" value="Transferase(Phosphotransferase) domain 1"/>
    <property type="match status" value="1"/>
</dbReference>